<evidence type="ECO:0000313" key="2">
    <source>
        <dbReference type="EMBL" id="SBT22028.1"/>
    </source>
</evidence>
<dbReference type="AlphaFoldDB" id="A0A1C3JS01"/>
<name>A0A1C3JS01_9GAMM</name>
<gene>
    <name evidence="1" type="ORF">MGA5115_02002</name>
    <name evidence="2" type="ORF">MGA5116_02639</name>
</gene>
<dbReference type="Proteomes" id="UP000092871">
    <property type="component" value="Unassembled WGS sequence"/>
</dbReference>
<sequence>MIKRFFSRHKKALPSMSENYDVLPREHNRSQFTKLVESFKVNNVGCDALTPQMLEHKFTRFSEQNKLAVGLNSHLISHCSPERLQQLLRIGNYDAMIKSGIKKIEKEDVNFSWHKEKDIVGSLFVDRGCFILVRAVKRRVGLNRRWVFDLYLASRHFA</sequence>
<accession>A0A1C3JS01</accession>
<evidence type="ECO:0000313" key="4">
    <source>
        <dbReference type="Proteomes" id="UP000092871"/>
    </source>
</evidence>
<reference evidence="1 4" key="2">
    <citation type="submission" date="2016-06" db="EMBL/GenBank/DDBJ databases">
        <authorList>
            <person name="Kjaerup R.B."/>
            <person name="Dalgaard T.S."/>
            <person name="Juul-Madsen H.R."/>
        </authorList>
    </citation>
    <scope>NUCLEOTIDE SEQUENCE [LARGE SCALE GENOMIC DNA]</scope>
    <source>
        <strain evidence="1 4">CECT 5115</strain>
    </source>
</reference>
<dbReference type="OrthoDB" id="6104908at2"/>
<dbReference type="Proteomes" id="UP000092840">
    <property type="component" value="Unassembled WGS sequence"/>
</dbReference>
<protein>
    <submittedName>
        <fullName evidence="1">Uncharacterized protein</fullName>
    </submittedName>
</protein>
<organism evidence="1 4">
    <name type="scientific">Marinomonas gallaica</name>
    <dbReference type="NCBI Taxonomy" id="1806667"/>
    <lineage>
        <taxon>Bacteria</taxon>
        <taxon>Pseudomonadati</taxon>
        <taxon>Pseudomonadota</taxon>
        <taxon>Gammaproteobacteria</taxon>
        <taxon>Oceanospirillales</taxon>
        <taxon>Oceanospirillaceae</taxon>
        <taxon>Marinomonas</taxon>
    </lineage>
</organism>
<proteinExistence type="predicted"/>
<dbReference type="EMBL" id="FLRA01000013">
    <property type="protein sequence ID" value="SBT17886.1"/>
    <property type="molecule type" value="Genomic_DNA"/>
</dbReference>
<keyword evidence="3" id="KW-1185">Reference proteome</keyword>
<reference evidence="2 3" key="1">
    <citation type="submission" date="2016-06" db="EMBL/GenBank/DDBJ databases">
        <authorList>
            <person name="Rodrigo-Torres L."/>
            <person name="Arahal D.R."/>
        </authorList>
    </citation>
    <scope>NUCLEOTIDE SEQUENCE [LARGE SCALE GENOMIC DNA]</scope>
    <source>
        <strain evidence="2 3">CECT 5116</strain>
    </source>
</reference>
<evidence type="ECO:0000313" key="3">
    <source>
        <dbReference type="Proteomes" id="UP000092840"/>
    </source>
</evidence>
<dbReference type="RefSeq" id="WP_067035732.1">
    <property type="nucleotide sequence ID" value="NZ_FLRA01000013.1"/>
</dbReference>
<evidence type="ECO:0000313" key="1">
    <source>
        <dbReference type="EMBL" id="SBT17886.1"/>
    </source>
</evidence>
<dbReference type="EMBL" id="FLRB01000014">
    <property type="protein sequence ID" value="SBT22028.1"/>
    <property type="molecule type" value="Genomic_DNA"/>
</dbReference>